<reference evidence="1 2" key="1">
    <citation type="journal article" date="2024" name="Commun. Biol.">
        <title>Comparative genomic analysis of thermophilic fungi reveals convergent evolutionary adaptations and gene losses.</title>
        <authorList>
            <person name="Steindorff A.S."/>
            <person name="Aguilar-Pontes M.V."/>
            <person name="Robinson A.J."/>
            <person name="Andreopoulos B."/>
            <person name="LaButti K."/>
            <person name="Kuo A."/>
            <person name="Mondo S."/>
            <person name="Riley R."/>
            <person name="Otillar R."/>
            <person name="Haridas S."/>
            <person name="Lipzen A."/>
            <person name="Grimwood J."/>
            <person name="Schmutz J."/>
            <person name="Clum A."/>
            <person name="Reid I.D."/>
            <person name="Moisan M.C."/>
            <person name="Butler G."/>
            <person name="Nguyen T.T.M."/>
            <person name="Dewar K."/>
            <person name="Conant G."/>
            <person name="Drula E."/>
            <person name="Henrissat B."/>
            <person name="Hansel C."/>
            <person name="Singer S."/>
            <person name="Hutchinson M.I."/>
            <person name="de Vries R.P."/>
            <person name="Natvig D.O."/>
            <person name="Powell A.J."/>
            <person name="Tsang A."/>
            <person name="Grigoriev I.V."/>
        </authorList>
    </citation>
    <scope>NUCLEOTIDE SEQUENCE [LARGE SCALE GENOMIC DNA]</scope>
    <source>
        <strain evidence="1 2">CBS 494.80</strain>
    </source>
</reference>
<dbReference type="InterPro" id="IPR022085">
    <property type="entry name" value="OpdG"/>
</dbReference>
<dbReference type="Pfam" id="PF12311">
    <property type="entry name" value="DUF3632"/>
    <property type="match status" value="1"/>
</dbReference>
<dbReference type="PANTHER" id="PTHR38797:SF7">
    <property type="entry name" value="TRANSCRIPTION FACTOR DOMAIN-CONTAINING PROTEIN"/>
    <property type="match status" value="1"/>
</dbReference>
<dbReference type="InterPro" id="IPR053204">
    <property type="entry name" value="Oxopyrrolidines_Biosynth-assoc"/>
</dbReference>
<comment type="caution">
    <text evidence="1">The sequence shown here is derived from an EMBL/GenBank/DDBJ whole genome shotgun (WGS) entry which is preliminary data.</text>
</comment>
<proteinExistence type="predicted"/>
<evidence type="ECO:0000313" key="2">
    <source>
        <dbReference type="Proteomes" id="UP001595075"/>
    </source>
</evidence>
<gene>
    <name evidence="1" type="ORF">VTL71DRAFT_9770</name>
</gene>
<dbReference type="PANTHER" id="PTHR38797">
    <property type="entry name" value="NUCLEAR PORE COMPLEX PROTEIN NUP85-RELATED"/>
    <property type="match status" value="1"/>
</dbReference>
<protein>
    <submittedName>
        <fullName evidence="1">Uncharacterized protein</fullName>
    </submittedName>
</protein>
<sequence>MEKPDEEDSHRNLSDLDIAQLLPAACAWIKEASHNIIQLSDVSWNDCPSTIGQGGQMFIESDLGSRSPIGFTPWRWMYWLKRLHEIRDEAIEANEKLLEECATSAIHRMVSDVKDRNSGILKAYQTGGDFLHQDKHLSCLKN</sequence>
<name>A0ABR4BRZ4_9HELO</name>
<dbReference type="EMBL" id="JAZHXI010000023">
    <property type="protein sequence ID" value="KAL2060375.1"/>
    <property type="molecule type" value="Genomic_DNA"/>
</dbReference>
<accession>A0ABR4BRZ4</accession>
<evidence type="ECO:0000313" key="1">
    <source>
        <dbReference type="EMBL" id="KAL2060375.1"/>
    </source>
</evidence>
<dbReference type="Proteomes" id="UP001595075">
    <property type="component" value="Unassembled WGS sequence"/>
</dbReference>
<keyword evidence="2" id="KW-1185">Reference proteome</keyword>
<organism evidence="1 2">
    <name type="scientific">Oculimacula yallundae</name>
    <dbReference type="NCBI Taxonomy" id="86028"/>
    <lineage>
        <taxon>Eukaryota</taxon>
        <taxon>Fungi</taxon>
        <taxon>Dikarya</taxon>
        <taxon>Ascomycota</taxon>
        <taxon>Pezizomycotina</taxon>
        <taxon>Leotiomycetes</taxon>
        <taxon>Helotiales</taxon>
        <taxon>Ploettnerulaceae</taxon>
        <taxon>Oculimacula</taxon>
    </lineage>
</organism>